<dbReference type="Proteomes" id="UP000499080">
    <property type="component" value="Unassembled WGS sequence"/>
</dbReference>
<keyword evidence="2" id="KW-1185">Reference proteome</keyword>
<dbReference type="AlphaFoldDB" id="A0A4Y2E0S9"/>
<proteinExistence type="predicted"/>
<accession>A0A4Y2E0S9</accession>
<reference evidence="1 2" key="1">
    <citation type="journal article" date="2019" name="Sci. Rep.">
        <title>Orb-weaving spider Araneus ventricosus genome elucidates the spidroin gene catalogue.</title>
        <authorList>
            <person name="Kono N."/>
            <person name="Nakamura H."/>
            <person name="Ohtoshi R."/>
            <person name="Moran D.A.P."/>
            <person name="Shinohara A."/>
            <person name="Yoshida Y."/>
            <person name="Fujiwara M."/>
            <person name="Mori M."/>
            <person name="Tomita M."/>
            <person name="Arakawa K."/>
        </authorList>
    </citation>
    <scope>NUCLEOTIDE SEQUENCE [LARGE SCALE GENOMIC DNA]</scope>
</reference>
<protein>
    <submittedName>
        <fullName evidence="1">Uncharacterized protein</fullName>
    </submittedName>
</protein>
<dbReference type="EMBL" id="BGPR01000464">
    <property type="protein sequence ID" value="GBM21638.1"/>
    <property type="molecule type" value="Genomic_DNA"/>
</dbReference>
<sequence>MYCPTARRKTLDRVAASGRVVERRSKRKRNLPKIKSTPLSLLPFNYLIVLLNVRINSSLLFRRETRDHKI</sequence>
<evidence type="ECO:0000313" key="1">
    <source>
        <dbReference type="EMBL" id="GBM21638.1"/>
    </source>
</evidence>
<comment type="caution">
    <text evidence="1">The sequence shown here is derived from an EMBL/GenBank/DDBJ whole genome shotgun (WGS) entry which is preliminary data.</text>
</comment>
<organism evidence="1 2">
    <name type="scientific">Araneus ventricosus</name>
    <name type="common">Orbweaver spider</name>
    <name type="synonym">Epeira ventricosa</name>
    <dbReference type="NCBI Taxonomy" id="182803"/>
    <lineage>
        <taxon>Eukaryota</taxon>
        <taxon>Metazoa</taxon>
        <taxon>Ecdysozoa</taxon>
        <taxon>Arthropoda</taxon>
        <taxon>Chelicerata</taxon>
        <taxon>Arachnida</taxon>
        <taxon>Araneae</taxon>
        <taxon>Araneomorphae</taxon>
        <taxon>Entelegynae</taxon>
        <taxon>Araneoidea</taxon>
        <taxon>Araneidae</taxon>
        <taxon>Araneus</taxon>
    </lineage>
</organism>
<name>A0A4Y2E0S9_ARAVE</name>
<gene>
    <name evidence="1" type="ORF">AVEN_250737_1</name>
</gene>
<evidence type="ECO:0000313" key="2">
    <source>
        <dbReference type="Proteomes" id="UP000499080"/>
    </source>
</evidence>